<dbReference type="SMART" id="SM00382">
    <property type="entry name" value="AAA"/>
    <property type="match status" value="1"/>
</dbReference>
<dbReference type="InterPro" id="IPR027417">
    <property type="entry name" value="P-loop_NTPase"/>
</dbReference>
<dbReference type="NCBIfam" id="NF004384">
    <property type="entry name" value="PRK05748.1"/>
    <property type="match status" value="1"/>
</dbReference>
<evidence type="ECO:0000256" key="7">
    <source>
        <dbReference type="ARBA" id="ARBA00022840"/>
    </source>
</evidence>
<dbReference type="Pfam" id="PF00772">
    <property type="entry name" value="DnaB"/>
    <property type="match status" value="1"/>
</dbReference>
<evidence type="ECO:0000256" key="5">
    <source>
        <dbReference type="ARBA" id="ARBA00022801"/>
    </source>
</evidence>
<keyword evidence="5 12" id="KW-0378">Hydrolase</keyword>
<reference evidence="15" key="1">
    <citation type="submission" date="2015-07" db="EMBL/GenBank/DDBJ databases">
        <title>Complete Genome of Thermincola ferriacetica strain Z-0001T.</title>
        <authorList>
            <person name="Lusk B."/>
            <person name="Badalamenti J.P."/>
            <person name="Parameswaran P."/>
            <person name="Bond D.R."/>
            <person name="Torres C.I."/>
        </authorList>
    </citation>
    <scope>NUCLEOTIDE SEQUENCE [LARGE SCALE GENOMIC DNA]</scope>
    <source>
        <strain evidence="15">Z-0001</strain>
    </source>
</reference>
<dbReference type="GO" id="GO:0042802">
    <property type="term" value="F:identical protein binding"/>
    <property type="evidence" value="ECO:0007669"/>
    <property type="project" value="UniProtKB-ARBA"/>
</dbReference>
<comment type="catalytic activity">
    <reaction evidence="10 12">
        <text>ATP + H2O = ADP + phosphate + H(+)</text>
        <dbReference type="Rhea" id="RHEA:13065"/>
        <dbReference type="ChEBI" id="CHEBI:15377"/>
        <dbReference type="ChEBI" id="CHEBI:15378"/>
        <dbReference type="ChEBI" id="CHEBI:30616"/>
        <dbReference type="ChEBI" id="CHEBI:43474"/>
        <dbReference type="ChEBI" id="CHEBI:456216"/>
        <dbReference type="EC" id="5.6.2.3"/>
    </reaction>
</comment>
<dbReference type="InterPro" id="IPR007693">
    <property type="entry name" value="DNA_helicase_DnaB-like_N"/>
</dbReference>
<dbReference type="GO" id="GO:0003677">
    <property type="term" value="F:DNA binding"/>
    <property type="evidence" value="ECO:0007669"/>
    <property type="project" value="UniProtKB-UniRule"/>
</dbReference>
<keyword evidence="6 12" id="KW-0347">Helicase</keyword>
<dbReference type="CDD" id="cd00984">
    <property type="entry name" value="DnaB_C"/>
    <property type="match status" value="1"/>
</dbReference>
<dbReference type="RefSeq" id="WP_052217728.1">
    <property type="nucleotide sequence ID" value="NZ_LGTE01000009.1"/>
</dbReference>
<dbReference type="GO" id="GO:1990077">
    <property type="term" value="C:primosome complex"/>
    <property type="evidence" value="ECO:0007669"/>
    <property type="project" value="UniProtKB-UniRule"/>
</dbReference>
<dbReference type="FunFam" id="1.10.860.10:FF:000001">
    <property type="entry name" value="Replicative DNA helicase"/>
    <property type="match status" value="1"/>
</dbReference>
<dbReference type="EC" id="5.6.2.3" evidence="11 12"/>
<dbReference type="Pfam" id="PF03796">
    <property type="entry name" value="DnaB_C"/>
    <property type="match status" value="1"/>
</dbReference>
<dbReference type="AlphaFoldDB" id="A0A0L6W3R7"/>
<feature type="domain" description="SF4 helicase" evidence="13">
    <location>
        <begin position="178"/>
        <end position="444"/>
    </location>
</feature>
<evidence type="ECO:0000256" key="2">
    <source>
        <dbReference type="ARBA" id="ARBA00022515"/>
    </source>
</evidence>
<evidence type="ECO:0000313" key="14">
    <source>
        <dbReference type="EMBL" id="KNZ69734.1"/>
    </source>
</evidence>
<accession>A0A0L6W3R7</accession>
<dbReference type="InterPro" id="IPR007692">
    <property type="entry name" value="DNA_helicase_DnaB"/>
</dbReference>
<dbReference type="PATRIC" id="fig|281456.6.peg.1658"/>
<evidence type="ECO:0000256" key="8">
    <source>
        <dbReference type="ARBA" id="ARBA00023125"/>
    </source>
</evidence>
<dbReference type="PANTHER" id="PTHR30153">
    <property type="entry name" value="REPLICATIVE DNA HELICASE DNAB"/>
    <property type="match status" value="1"/>
</dbReference>
<evidence type="ECO:0000256" key="11">
    <source>
        <dbReference type="NCBIfam" id="TIGR00665"/>
    </source>
</evidence>
<dbReference type="GO" id="GO:0005524">
    <property type="term" value="F:ATP binding"/>
    <property type="evidence" value="ECO:0007669"/>
    <property type="project" value="UniProtKB-UniRule"/>
</dbReference>
<evidence type="ECO:0000256" key="4">
    <source>
        <dbReference type="ARBA" id="ARBA00022741"/>
    </source>
</evidence>
<dbReference type="SUPFAM" id="SSF52540">
    <property type="entry name" value="P-loop containing nucleoside triphosphate hydrolases"/>
    <property type="match status" value="1"/>
</dbReference>
<dbReference type="PROSITE" id="PS51199">
    <property type="entry name" value="SF4_HELICASE"/>
    <property type="match status" value="1"/>
</dbReference>
<comment type="similarity">
    <text evidence="1 12">Belongs to the helicase family. DnaB subfamily.</text>
</comment>
<dbReference type="PANTHER" id="PTHR30153:SF2">
    <property type="entry name" value="REPLICATIVE DNA HELICASE"/>
    <property type="match status" value="1"/>
</dbReference>
<evidence type="ECO:0000256" key="3">
    <source>
        <dbReference type="ARBA" id="ARBA00022705"/>
    </source>
</evidence>
<protein>
    <recommendedName>
        <fullName evidence="11 12">Replicative DNA helicase</fullName>
        <ecNumber evidence="11 12">5.6.2.3</ecNumber>
    </recommendedName>
</protein>
<dbReference type="NCBIfam" id="TIGR00665">
    <property type="entry name" value="DnaB"/>
    <property type="match status" value="1"/>
</dbReference>
<proteinExistence type="inferred from homology"/>
<keyword evidence="9" id="KW-0413">Isomerase</keyword>
<keyword evidence="7 12" id="KW-0067">ATP-binding</keyword>
<organism evidence="14 15">
    <name type="scientific">Thermincola ferriacetica</name>
    <dbReference type="NCBI Taxonomy" id="281456"/>
    <lineage>
        <taxon>Bacteria</taxon>
        <taxon>Bacillati</taxon>
        <taxon>Bacillota</taxon>
        <taxon>Clostridia</taxon>
        <taxon>Eubacteriales</taxon>
        <taxon>Thermincolaceae</taxon>
        <taxon>Thermincola</taxon>
    </lineage>
</organism>
<dbReference type="GO" id="GO:0016887">
    <property type="term" value="F:ATP hydrolysis activity"/>
    <property type="evidence" value="ECO:0007669"/>
    <property type="project" value="RHEA"/>
</dbReference>
<dbReference type="InterPro" id="IPR036185">
    <property type="entry name" value="DNA_heli_DnaB-like_N_sf"/>
</dbReference>
<keyword evidence="2 12" id="KW-0639">Primosome</keyword>
<sequence>MSLPLEKIPPQNLDAEQSVLGAMLIDKESIIKVSEILRPEDFYRDAHKHIYEAMLDLSERNEAVDLITLTEELRQRGFLDQVGGAAYVAGLATMVPTAANVEYYARIVEEKALLRNLINVATRIVALGYESDEEPTELIDTAEKMIFELSQRKAREGFSPLKNILMQTFDRIEDLYNNKGQITGVPSGFVDLDRLTSGFQPSDLIIVAARPSMGKTAFCLNIAQHAAVRGQVPVAIFSLEMSKEQLVQRILCSQAMVDQQKIRTGNLEEEDWKKLTKAAGPLSQAPIYIDDTPGLSVSEMRAKARRLKAEKGLGLIVIDYLQLMSASSRRSENRQQEISEISRSLKLLARELQAPVIALSQLSRAVEQRQDKRPMMSDLRESGSLEQDADLVMFIYRDDYYNPESEKRGISELIIAKQRNGPVGTVELGFLKEFTKFVNLERHRAD</sequence>
<dbReference type="Proteomes" id="UP000037175">
    <property type="component" value="Unassembled WGS sequence"/>
</dbReference>
<dbReference type="InterPro" id="IPR007694">
    <property type="entry name" value="DNA_helicase_DnaB-like_C"/>
</dbReference>
<name>A0A0L6W3R7_9FIRM</name>
<evidence type="ECO:0000256" key="10">
    <source>
        <dbReference type="ARBA" id="ARBA00048954"/>
    </source>
</evidence>
<dbReference type="Gene3D" id="3.40.50.300">
    <property type="entry name" value="P-loop containing nucleotide triphosphate hydrolases"/>
    <property type="match status" value="1"/>
</dbReference>
<dbReference type="InterPro" id="IPR016136">
    <property type="entry name" value="DNA_helicase_N/primase_C"/>
</dbReference>
<comment type="caution">
    <text evidence="14">The sequence shown here is derived from an EMBL/GenBank/DDBJ whole genome shotgun (WGS) entry which is preliminary data.</text>
</comment>
<comment type="function">
    <text evidence="12">The main replicative DNA helicase, it participates in initiation and elongation during chromosome replication. Travels ahead of the DNA replisome, separating dsDNA into templates for DNA synthesis. A processive ATP-dependent 5'-3' DNA helicase it has DNA-dependent ATPase activity.</text>
</comment>
<evidence type="ECO:0000256" key="9">
    <source>
        <dbReference type="ARBA" id="ARBA00023235"/>
    </source>
</evidence>
<dbReference type="GO" id="GO:0005829">
    <property type="term" value="C:cytosol"/>
    <property type="evidence" value="ECO:0007669"/>
    <property type="project" value="TreeGrafter"/>
</dbReference>
<dbReference type="SUPFAM" id="SSF48024">
    <property type="entry name" value="N-terminal domain of DnaB helicase"/>
    <property type="match status" value="1"/>
</dbReference>
<dbReference type="InterPro" id="IPR003593">
    <property type="entry name" value="AAA+_ATPase"/>
</dbReference>
<keyword evidence="3 12" id="KW-0235">DNA replication</keyword>
<evidence type="ECO:0000256" key="6">
    <source>
        <dbReference type="ARBA" id="ARBA00022806"/>
    </source>
</evidence>
<evidence type="ECO:0000256" key="12">
    <source>
        <dbReference type="RuleBase" id="RU362085"/>
    </source>
</evidence>
<gene>
    <name evidence="14" type="ORF">Tfer_1549</name>
</gene>
<evidence type="ECO:0000313" key="15">
    <source>
        <dbReference type="Proteomes" id="UP000037175"/>
    </source>
</evidence>
<evidence type="ECO:0000259" key="13">
    <source>
        <dbReference type="PROSITE" id="PS51199"/>
    </source>
</evidence>
<keyword evidence="4 12" id="KW-0547">Nucleotide-binding</keyword>
<dbReference type="EMBL" id="LGTE01000009">
    <property type="protein sequence ID" value="KNZ69734.1"/>
    <property type="molecule type" value="Genomic_DNA"/>
</dbReference>
<keyword evidence="15" id="KW-1185">Reference proteome</keyword>
<keyword evidence="8 12" id="KW-0238">DNA-binding</keyword>
<dbReference type="FunFam" id="3.40.50.300:FF:000076">
    <property type="entry name" value="Replicative DNA helicase"/>
    <property type="match status" value="1"/>
</dbReference>
<dbReference type="GO" id="GO:0006269">
    <property type="term" value="P:DNA replication, synthesis of primer"/>
    <property type="evidence" value="ECO:0007669"/>
    <property type="project" value="UniProtKB-UniRule"/>
</dbReference>
<evidence type="ECO:0000256" key="1">
    <source>
        <dbReference type="ARBA" id="ARBA00008428"/>
    </source>
</evidence>
<dbReference type="GO" id="GO:0043139">
    <property type="term" value="F:5'-3' DNA helicase activity"/>
    <property type="evidence" value="ECO:0007669"/>
    <property type="project" value="UniProtKB-EC"/>
</dbReference>
<dbReference type="Gene3D" id="1.10.860.10">
    <property type="entry name" value="DNAb Helicase, Chain A"/>
    <property type="match status" value="1"/>
</dbReference>